<dbReference type="PANTHER" id="PTHR43800">
    <property type="entry name" value="PEPTIDYL-LYSINE N-ACETYLTRANSFERASE YJAB"/>
    <property type="match status" value="1"/>
</dbReference>
<sequence>MDRTEITIAGKADLPELCQLFNQARAEGDVFTSKHYTDSEFAQLITGEQVFVARLSGSVAGFAAVWLPDTFLHHLYVSPACQHMGVGTALLEHCLCEVGETLSLKCLVANITACQFYEKRGFVKRGKGLSPEGRYILYARTPFAAIRGLRE</sequence>
<evidence type="ECO:0000256" key="2">
    <source>
        <dbReference type="ARBA" id="ARBA00023315"/>
    </source>
</evidence>
<dbReference type="AlphaFoldDB" id="A0A1B7KZA9"/>
<evidence type="ECO:0000256" key="1">
    <source>
        <dbReference type="ARBA" id="ARBA00022679"/>
    </source>
</evidence>
<comment type="caution">
    <text evidence="4">The sequence shown here is derived from an EMBL/GenBank/DDBJ whole genome shotgun (WGS) entry which is preliminary data.</text>
</comment>
<dbReference type="CDD" id="cd04301">
    <property type="entry name" value="NAT_SF"/>
    <property type="match status" value="1"/>
</dbReference>
<proteinExistence type="predicted"/>
<gene>
    <name evidence="4" type="ORF">A9B99_15435</name>
</gene>
<protein>
    <recommendedName>
        <fullName evidence="3">N-acetyltransferase domain-containing protein</fullName>
    </recommendedName>
</protein>
<dbReference type="STRING" id="1691903.A9B99_15435"/>
<keyword evidence="2" id="KW-0012">Acyltransferase</keyword>
<organism evidence="4 5">
    <name type="scientific">Mangrovibacter phragmitis</name>
    <dbReference type="NCBI Taxonomy" id="1691903"/>
    <lineage>
        <taxon>Bacteria</taxon>
        <taxon>Pseudomonadati</taxon>
        <taxon>Pseudomonadota</taxon>
        <taxon>Gammaproteobacteria</taxon>
        <taxon>Enterobacterales</taxon>
        <taxon>Enterobacteriaceae</taxon>
        <taxon>Mangrovibacter</taxon>
    </lineage>
</organism>
<dbReference type="SUPFAM" id="SSF55729">
    <property type="entry name" value="Acyl-CoA N-acyltransferases (Nat)"/>
    <property type="match status" value="1"/>
</dbReference>
<dbReference type="Gene3D" id="3.40.630.30">
    <property type="match status" value="1"/>
</dbReference>
<reference evidence="5" key="1">
    <citation type="submission" date="2016-05" db="EMBL/GenBank/DDBJ databases">
        <authorList>
            <person name="Behera P."/>
            <person name="Vaishampayan P."/>
            <person name="Singh N."/>
            <person name="Raina V."/>
            <person name="Suar M."/>
            <person name="Pattnaik A."/>
            <person name="Rastogi G."/>
        </authorList>
    </citation>
    <scope>NUCLEOTIDE SEQUENCE [LARGE SCALE GENOMIC DNA]</scope>
    <source>
        <strain evidence="5">MP23</strain>
    </source>
</reference>
<dbReference type="RefSeq" id="WP_064601014.1">
    <property type="nucleotide sequence ID" value="NZ_CP134782.1"/>
</dbReference>
<evidence type="ECO:0000259" key="3">
    <source>
        <dbReference type="PROSITE" id="PS51186"/>
    </source>
</evidence>
<dbReference type="Pfam" id="PF00583">
    <property type="entry name" value="Acetyltransf_1"/>
    <property type="match status" value="1"/>
</dbReference>
<dbReference type="PROSITE" id="PS51186">
    <property type="entry name" value="GNAT"/>
    <property type="match status" value="1"/>
</dbReference>
<accession>A0A1B7KZA9</accession>
<dbReference type="Proteomes" id="UP000078225">
    <property type="component" value="Unassembled WGS sequence"/>
</dbReference>
<dbReference type="InterPro" id="IPR000182">
    <property type="entry name" value="GNAT_dom"/>
</dbReference>
<dbReference type="EMBL" id="LYRP01000048">
    <property type="protein sequence ID" value="OAT75386.1"/>
    <property type="molecule type" value="Genomic_DNA"/>
</dbReference>
<dbReference type="PANTHER" id="PTHR43800:SF1">
    <property type="entry name" value="PEPTIDYL-LYSINE N-ACETYLTRANSFERASE YJAB"/>
    <property type="match status" value="1"/>
</dbReference>
<evidence type="ECO:0000313" key="4">
    <source>
        <dbReference type="EMBL" id="OAT75386.1"/>
    </source>
</evidence>
<keyword evidence="1" id="KW-0808">Transferase</keyword>
<name>A0A1B7KZA9_9ENTR</name>
<feature type="domain" description="N-acetyltransferase" evidence="3">
    <location>
        <begin position="4"/>
        <end position="140"/>
    </location>
</feature>
<dbReference type="InterPro" id="IPR016181">
    <property type="entry name" value="Acyl_CoA_acyltransferase"/>
</dbReference>
<keyword evidence="5" id="KW-1185">Reference proteome</keyword>
<evidence type="ECO:0000313" key="5">
    <source>
        <dbReference type="Proteomes" id="UP000078225"/>
    </source>
</evidence>
<dbReference type="GO" id="GO:0016747">
    <property type="term" value="F:acyltransferase activity, transferring groups other than amino-acyl groups"/>
    <property type="evidence" value="ECO:0007669"/>
    <property type="project" value="InterPro"/>
</dbReference>